<evidence type="ECO:0000256" key="1">
    <source>
        <dbReference type="ARBA" id="ARBA00009670"/>
    </source>
</evidence>
<dbReference type="AlphaFoldDB" id="A0A9N9IAD7"/>
<dbReference type="Proteomes" id="UP000789508">
    <property type="component" value="Unassembled WGS sequence"/>
</dbReference>
<dbReference type="InterPro" id="IPR004147">
    <property type="entry name" value="ABC1_dom"/>
</dbReference>
<dbReference type="SUPFAM" id="SSF56112">
    <property type="entry name" value="Protein kinase-like (PK-like)"/>
    <property type="match status" value="1"/>
</dbReference>
<dbReference type="Pfam" id="PF03109">
    <property type="entry name" value="ABC1"/>
    <property type="match status" value="1"/>
</dbReference>
<dbReference type="CDD" id="cd13970">
    <property type="entry name" value="ABC1_ADCK3"/>
    <property type="match status" value="1"/>
</dbReference>
<keyword evidence="2" id="KW-0808">Transferase</keyword>
<dbReference type="GO" id="GO:0005524">
    <property type="term" value="F:ATP binding"/>
    <property type="evidence" value="ECO:0007669"/>
    <property type="project" value="UniProtKB-KW"/>
</dbReference>
<dbReference type="OrthoDB" id="201153at2759"/>
<dbReference type="InterPro" id="IPR034646">
    <property type="entry name" value="ADCK3_dom"/>
</dbReference>
<feature type="domain" description="ABC1 atypical kinase-like" evidence="5">
    <location>
        <begin position="219"/>
        <end position="361"/>
    </location>
</feature>
<evidence type="ECO:0000313" key="7">
    <source>
        <dbReference type="Proteomes" id="UP000789508"/>
    </source>
</evidence>
<dbReference type="PANTHER" id="PTHR43851:SF3">
    <property type="entry name" value="COENZYME Q8"/>
    <property type="match status" value="1"/>
</dbReference>
<evidence type="ECO:0000256" key="4">
    <source>
        <dbReference type="ARBA" id="ARBA00022840"/>
    </source>
</evidence>
<keyword evidence="7" id="KW-1185">Reference proteome</keyword>
<evidence type="ECO:0000259" key="5">
    <source>
        <dbReference type="Pfam" id="PF03109"/>
    </source>
</evidence>
<sequence length="370" mass="41879">RIADLILITHASRKVASKFLSLQRENANFFIKTSNWRWSINVPQDHNFKIQEQAEAPPSSPAQKSSLEIATIENANTKTTISKIDFVESENKILNDDKKIEKSKFEEIEITKRDENIASSKVQLKHILKESKVPASRIDRLFQYGGLAVGLGFGAIGEAARRVIRGNNLRASGSSLLMSEANIDRLARKLSKMRGAALKMEPLEKLLLKVQNSADYMPRWQLEADWRLNFSYFNEIPFAAASIGQVHLATLRSTGYKVAVKIQYPGVANSIDSDLDNLRTLVTFSNLLPKGLYLENTIKVARRELAWETDYFREARCMERFQDLLKEDKDFSVPILLKGLTTAMVLTSEFMEGDPMTVVAAKYSQETRNE</sequence>
<evidence type="ECO:0000256" key="2">
    <source>
        <dbReference type="ARBA" id="ARBA00022679"/>
    </source>
</evidence>
<dbReference type="GO" id="GO:0016740">
    <property type="term" value="F:transferase activity"/>
    <property type="evidence" value="ECO:0007669"/>
    <property type="project" value="UniProtKB-KW"/>
</dbReference>
<accession>A0A9N9IAD7</accession>
<dbReference type="GO" id="GO:0006744">
    <property type="term" value="P:ubiquinone biosynthetic process"/>
    <property type="evidence" value="ECO:0007669"/>
    <property type="project" value="TreeGrafter"/>
</dbReference>
<dbReference type="PANTHER" id="PTHR43851">
    <property type="match status" value="1"/>
</dbReference>
<dbReference type="InterPro" id="IPR051409">
    <property type="entry name" value="Atypical_kinase_ADCK"/>
</dbReference>
<reference evidence="6" key="1">
    <citation type="submission" date="2021-06" db="EMBL/GenBank/DDBJ databases">
        <authorList>
            <person name="Kallberg Y."/>
            <person name="Tangrot J."/>
            <person name="Rosling A."/>
        </authorList>
    </citation>
    <scope>NUCLEOTIDE SEQUENCE</scope>
    <source>
        <strain evidence="6">FL130A</strain>
    </source>
</reference>
<evidence type="ECO:0000256" key="3">
    <source>
        <dbReference type="ARBA" id="ARBA00022741"/>
    </source>
</evidence>
<proteinExistence type="inferred from homology"/>
<evidence type="ECO:0000313" key="6">
    <source>
        <dbReference type="EMBL" id="CAG8727261.1"/>
    </source>
</evidence>
<dbReference type="EMBL" id="CAJVPS010028765">
    <property type="protein sequence ID" value="CAG8727261.1"/>
    <property type="molecule type" value="Genomic_DNA"/>
</dbReference>
<dbReference type="InterPro" id="IPR011009">
    <property type="entry name" value="Kinase-like_dom_sf"/>
</dbReference>
<organism evidence="6 7">
    <name type="scientific">Ambispora leptoticha</name>
    <dbReference type="NCBI Taxonomy" id="144679"/>
    <lineage>
        <taxon>Eukaryota</taxon>
        <taxon>Fungi</taxon>
        <taxon>Fungi incertae sedis</taxon>
        <taxon>Mucoromycota</taxon>
        <taxon>Glomeromycotina</taxon>
        <taxon>Glomeromycetes</taxon>
        <taxon>Archaeosporales</taxon>
        <taxon>Ambisporaceae</taxon>
        <taxon>Ambispora</taxon>
    </lineage>
</organism>
<comment type="similarity">
    <text evidence="1">Belongs to the protein kinase superfamily. ADCK protein kinase family.</text>
</comment>
<keyword evidence="3" id="KW-0547">Nucleotide-binding</keyword>
<feature type="non-terminal residue" evidence="6">
    <location>
        <position position="370"/>
    </location>
</feature>
<keyword evidence="4" id="KW-0067">ATP-binding</keyword>
<comment type="caution">
    <text evidence="6">The sequence shown here is derived from an EMBL/GenBank/DDBJ whole genome shotgun (WGS) entry which is preliminary data.</text>
</comment>
<feature type="non-terminal residue" evidence="6">
    <location>
        <position position="1"/>
    </location>
</feature>
<name>A0A9N9IAD7_9GLOM</name>
<protein>
    <submittedName>
        <fullName evidence="6">2262_t:CDS:1</fullName>
    </submittedName>
</protein>
<gene>
    <name evidence="6" type="ORF">ALEPTO_LOCUS12497</name>
</gene>